<keyword evidence="4" id="KW-0378">Hydrolase</keyword>
<dbReference type="KEGG" id="abri:DFR85_02870"/>
<comment type="cofactor">
    <cofactor evidence="1">
        <name>Zn(2+)</name>
        <dbReference type="ChEBI" id="CHEBI:29105"/>
    </cofactor>
</comment>
<evidence type="ECO:0000313" key="7">
    <source>
        <dbReference type="Proteomes" id="UP000248044"/>
    </source>
</evidence>
<dbReference type="GO" id="GO:0005829">
    <property type="term" value="C:cytosol"/>
    <property type="evidence" value="ECO:0007669"/>
    <property type="project" value="TreeGrafter"/>
</dbReference>
<accession>A0A2U9ICH0</accession>
<dbReference type="GO" id="GO:0016812">
    <property type="term" value="F:hydrolase activity, acting on carbon-nitrogen (but not peptide) bonds, in cyclic amides"/>
    <property type="evidence" value="ECO:0007669"/>
    <property type="project" value="TreeGrafter"/>
</dbReference>
<dbReference type="AlphaFoldDB" id="A0A2U9ICH0"/>
<evidence type="ECO:0000313" key="6">
    <source>
        <dbReference type="EMBL" id="AWR93716.1"/>
    </source>
</evidence>
<feature type="domain" description="Amidohydrolase-related" evidence="5">
    <location>
        <begin position="63"/>
        <end position="452"/>
    </location>
</feature>
<proteinExistence type="inferred from homology"/>
<dbReference type="InterPro" id="IPR006680">
    <property type="entry name" value="Amidohydro-rel"/>
</dbReference>
<dbReference type="Gene3D" id="3.20.20.140">
    <property type="entry name" value="Metal-dependent hydrolases"/>
    <property type="match status" value="1"/>
</dbReference>
<reference evidence="6 7" key="1">
    <citation type="submission" date="2018-05" db="EMBL/GenBank/DDBJ databases">
        <title>Complete Genome Sequences of Extremely Thermoacidophilic, Metal-Mobilizing Type-Strain Members of the Archaeal Family Sulfolobaceae: Acidianus brierleyi DSM-1651T, Acidianus sulfidivorans DSM-18786T, Metallosphaera hakonensis DSM-7519T, and Metallosphaera prunae DSM-10039T.</title>
        <authorList>
            <person name="Counts J.A."/>
            <person name="Kelly R.M."/>
        </authorList>
    </citation>
    <scope>NUCLEOTIDE SEQUENCE [LARGE SCALE GENOMIC DNA]</scope>
    <source>
        <strain evidence="6 7">DSM 1651</strain>
    </source>
</reference>
<dbReference type="InterPro" id="IPR011778">
    <property type="entry name" value="Hydantoinase/dihydroPyrase"/>
</dbReference>
<dbReference type="Gene3D" id="2.30.40.10">
    <property type="entry name" value="Urease, subunit C, domain 1"/>
    <property type="match status" value="1"/>
</dbReference>
<dbReference type="PANTHER" id="PTHR11647">
    <property type="entry name" value="HYDRANTOINASE/DIHYDROPYRIMIDINASE FAMILY MEMBER"/>
    <property type="match status" value="1"/>
</dbReference>
<comment type="similarity">
    <text evidence="2">Belongs to the metallo-dependent hydrolases superfamily. Hydantoinase/dihydropyrimidinase family.</text>
</comment>
<dbReference type="CDD" id="cd01314">
    <property type="entry name" value="D-HYD"/>
    <property type="match status" value="1"/>
</dbReference>
<evidence type="ECO:0000256" key="3">
    <source>
        <dbReference type="ARBA" id="ARBA00022723"/>
    </source>
</evidence>
<dbReference type="InterPro" id="IPR050378">
    <property type="entry name" value="Metallo-dep_Hydrolases_sf"/>
</dbReference>
<dbReference type="InterPro" id="IPR011059">
    <property type="entry name" value="Metal-dep_hydrolase_composite"/>
</dbReference>
<evidence type="ECO:0000256" key="1">
    <source>
        <dbReference type="ARBA" id="ARBA00001947"/>
    </source>
</evidence>
<dbReference type="PANTHER" id="PTHR11647:SF1">
    <property type="entry name" value="COLLAPSIN RESPONSE MEDIATOR PROTEIN"/>
    <property type="match status" value="1"/>
</dbReference>
<evidence type="ECO:0000259" key="5">
    <source>
        <dbReference type="Pfam" id="PF01979"/>
    </source>
</evidence>
<organism evidence="6 7">
    <name type="scientific">Acidianus brierleyi</name>
    <dbReference type="NCBI Taxonomy" id="41673"/>
    <lineage>
        <taxon>Archaea</taxon>
        <taxon>Thermoproteota</taxon>
        <taxon>Thermoprotei</taxon>
        <taxon>Sulfolobales</taxon>
        <taxon>Sulfolobaceae</taxon>
        <taxon>Acidianus</taxon>
    </lineage>
</organism>
<gene>
    <name evidence="6" type="primary">hydA</name>
    <name evidence="6" type="ORF">DFR85_02870</name>
</gene>
<dbReference type="SUPFAM" id="SSF51338">
    <property type="entry name" value="Composite domain of metallo-dependent hydrolases"/>
    <property type="match status" value="2"/>
</dbReference>
<keyword evidence="7" id="KW-1185">Reference proteome</keyword>
<dbReference type="Proteomes" id="UP000248044">
    <property type="component" value="Chromosome"/>
</dbReference>
<dbReference type="GO" id="GO:0046872">
    <property type="term" value="F:metal ion binding"/>
    <property type="evidence" value="ECO:0007669"/>
    <property type="project" value="UniProtKB-KW"/>
</dbReference>
<dbReference type="SUPFAM" id="SSF51556">
    <property type="entry name" value="Metallo-dependent hydrolases"/>
    <property type="match status" value="1"/>
</dbReference>
<sequence length="476" mass="53702">MEISYKYIRTKELMSLDIVLKNAKIFTSSGPIEGDIGIKDGKIVKIGDIQEQYIKTIDLSGKYVIPGLIDGHTHMEFPFMSEITADDFYYGTKASIAGGVTTIVDFVTPSHGQDLISAYEKWRGNADPKVVSDYGLHMIIREINSNVLEQIPSVINKGVVSFKLFMAYKNELMLPDGDLYKLIKKISDFGGVTGIHAENGEIINELIQEFLKEGKVEPIYHYYSRPDILEIEATNRIASIASLVGKDVKMYIVHTSTGEAVDIISNYRKMGYKFFNETTPHYLTLNTEMLKRPDAFRYVMSPPLRSDEQRTKLWYRLASGDIFTIGSDHCVYSDLQKKRHMEKVPPFNEIPNGVPGTETILPLLYYFGVKKGIISMERFIEVTSLNPAKLFGLYPQKGTIMPGSDADFAIIDPEKKVRISPDVLHSNIDYTIYDGVEVEGWNVMTMRRGEIVYEEGQVIGKKGSGKYIPGKTPIMM</sequence>
<dbReference type="Pfam" id="PF01979">
    <property type="entry name" value="Amidohydro_1"/>
    <property type="match status" value="1"/>
</dbReference>
<keyword evidence="3" id="KW-0479">Metal-binding</keyword>
<dbReference type="NCBIfam" id="TIGR02033">
    <property type="entry name" value="D-hydantoinase"/>
    <property type="match status" value="1"/>
</dbReference>
<dbReference type="EMBL" id="CP029289">
    <property type="protein sequence ID" value="AWR93716.1"/>
    <property type="molecule type" value="Genomic_DNA"/>
</dbReference>
<dbReference type="InterPro" id="IPR032466">
    <property type="entry name" value="Metal_Hydrolase"/>
</dbReference>
<name>A0A2U9ICH0_9CREN</name>
<evidence type="ECO:0000256" key="4">
    <source>
        <dbReference type="ARBA" id="ARBA00022801"/>
    </source>
</evidence>
<evidence type="ECO:0000256" key="2">
    <source>
        <dbReference type="ARBA" id="ARBA00008829"/>
    </source>
</evidence>
<protein>
    <submittedName>
        <fullName evidence="6">Dihydropyrimidinase</fullName>
    </submittedName>
</protein>
<dbReference type="FunFam" id="3.20.20.140:FF:000076">
    <property type="entry name" value="Dihydropyrimidinase like 2"/>
    <property type="match status" value="1"/>
</dbReference>